<evidence type="ECO:0000313" key="1">
    <source>
        <dbReference type="EMBL" id="ATZ28193.1"/>
    </source>
</evidence>
<sequence length="81" mass="8043">MEMNRNKLAAGGAAVVMAAGIAMTSVGTANAAPGGARITSVEQLHQNLAQAVQREQALGLQGTLGDPVGREVLASSDAVDG</sequence>
<dbReference type="GeneID" id="49387407"/>
<keyword evidence="2" id="KW-1185">Reference proteome</keyword>
<dbReference type="RefSeq" id="WP_030232687.1">
    <property type="nucleotide sequence ID" value="NZ_CP024985.1"/>
</dbReference>
<name>A0A2K8PQV3_STRLA</name>
<dbReference type="KEGG" id="slx:SLAV_32105"/>
<reference evidence="1 2" key="1">
    <citation type="submission" date="2017-11" db="EMBL/GenBank/DDBJ databases">
        <title>Complete genome sequence of Streptomyces lavendulae subsp. lavendulae CCM 3239 (formerly 'Streptomyces aureofaciens CCM 3239'), the producer of the angucycline-type antibiotic auricin.</title>
        <authorList>
            <person name="Busche T."/>
            <person name="Novakova R."/>
            <person name="Al'Dilaimi A."/>
            <person name="Homerova D."/>
            <person name="Feckova L."/>
            <person name="Rezuchova B."/>
            <person name="Mingyar E."/>
            <person name="Csolleiova D."/>
            <person name="Bekeova C."/>
            <person name="Winkler A."/>
            <person name="Sevcikova B."/>
            <person name="Kalinowski J."/>
            <person name="Kormanec J."/>
            <person name="Ruckert C."/>
        </authorList>
    </citation>
    <scope>NUCLEOTIDE SEQUENCE [LARGE SCALE GENOMIC DNA]</scope>
    <source>
        <strain evidence="1 2">CCM 3239</strain>
    </source>
</reference>
<dbReference type="EMBL" id="CP024985">
    <property type="protein sequence ID" value="ATZ28193.1"/>
    <property type="molecule type" value="Genomic_DNA"/>
</dbReference>
<protein>
    <submittedName>
        <fullName evidence="1">Uncharacterized protein</fullName>
    </submittedName>
</protein>
<proteinExistence type="predicted"/>
<organism evidence="1 2">
    <name type="scientific">Streptomyces lavendulae subsp. lavendulae</name>
    <dbReference type="NCBI Taxonomy" id="58340"/>
    <lineage>
        <taxon>Bacteria</taxon>
        <taxon>Bacillati</taxon>
        <taxon>Actinomycetota</taxon>
        <taxon>Actinomycetes</taxon>
        <taxon>Kitasatosporales</taxon>
        <taxon>Streptomycetaceae</taxon>
        <taxon>Streptomyces</taxon>
    </lineage>
</organism>
<gene>
    <name evidence="1" type="ORF">SLAV_32105</name>
</gene>
<dbReference type="AlphaFoldDB" id="A0A2K8PQV3"/>
<dbReference type="Proteomes" id="UP000231791">
    <property type="component" value="Chromosome"/>
</dbReference>
<accession>A0A2K8PQV3</accession>
<evidence type="ECO:0000313" key="2">
    <source>
        <dbReference type="Proteomes" id="UP000231791"/>
    </source>
</evidence>